<evidence type="ECO:0000256" key="1">
    <source>
        <dbReference type="SAM" id="MobiDB-lite"/>
    </source>
</evidence>
<dbReference type="PANTHER" id="PTHR21439:SF0">
    <property type="entry name" value="PROTEIN OSCP1"/>
    <property type="match status" value="1"/>
</dbReference>
<feature type="compositionally biased region" description="Basic residues" evidence="1">
    <location>
        <begin position="370"/>
        <end position="381"/>
    </location>
</feature>
<dbReference type="Pfam" id="PF10188">
    <property type="entry name" value="Oscp1"/>
    <property type="match status" value="1"/>
</dbReference>
<organism evidence="2 3">
    <name type="scientific">Pristionchus pacificus</name>
    <name type="common">Parasitic nematode worm</name>
    <dbReference type="NCBI Taxonomy" id="54126"/>
    <lineage>
        <taxon>Eukaryota</taxon>
        <taxon>Metazoa</taxon>
        <taxon>Ecdysozoa</taxon>
        <taxon>Nematoda</taxon>
        <taxon>Chromadorea</taxon>
        <taxon>Rhabditida</taxon>
        <taxon>Rhabditina</taxon>
        <taxon>Diplogasteromorpha</taxon>
        <taxon>Diplogasteroidea</taxon>
        <taxon>Neodiplogasteridae</taxon>
        <taxon>Pristionchus</taxon>
    </lineage>
</organism>
<dbReference type="OrthoDB" id="2157380at2759"/>
<feature type="compositionally biased region" description="Low complexity" evidence="1">
    <location>
        <begin position="419"/>
        <end position="432"/>
    </location>
</feature>
<feature type="compositionally biased region" description="Low complexity" evidence="1">
    <location>
        <begin position="454"/>
        <end position="468"/>
    </location>
</feature>
<evidence type="ECO:0000313" key="3">
    <source>
        <dbReference type="Proteomes" id="UP000005239"/>
    </source>
</evidence>
<evidence type="ECO:0000313" key="2">
    <source>
        <dbReference type="EnsemblMetazoa" id="PPA30203.1"/>
    </source>
</evidence>
<name>A0A2A6BR33_PRIPA</name>
<dbReference type="EnsemblMetazoa" id="PPA30203.1">
    <property type="protein sequence ID" value="PPA30203.1"/>
    <property type="gene ID" value="WBGene00203071"/>
</dbReference>
<dbReference type="Proteomes" id="UP000005239">
    <property type="component" value="Unassembled WGS sequence"/>
</dbReference>
<dbReference type="AlphaFoldDB" id="A0A2A6BR33"/>
<sequence length="483" mass="52704">MKHYPDNPMPLLYINLGAEMLYVLDQRLRSVGTDKASKVLTDLINNMFKAEKLQKYFMPSACNFTLEDLKLQFQDIATSSIMKLNATSMDKLFDLMVMTLKYQLQMLISPEHLITLTVNHLDGILAMFRVQDEISNSVQYAYKMVMSAYKKAHVTELYMLLSEMSTYFQNCRVKTSLLMRAGKQNDEGFFITSKGEHVITERTESPGFVRYYEDTVLTRTEEFRTNRPDKRIDLQNEDLRLQQQPRLTDLGANMYRKEQELMVKDDEPSAGEATFLSSIITRGDEGGLDNFDLSLFDSNADETQYAAQTAAAAAAMAASLNAVHIDASKMKKSLSSAISEMKTGGGTKKGKGADLLDMFDEAAARPPTGAKKRGGSLKAPKKSPASADGERPTTRKATGRPSTEEGAPARPASKSATRPSSGARPASKGGAAAPPPPRSRPASKEGARPTSKTGSAARPGSGAAAGAPERARSASVKKRTPPA</sequence>
<dbReference type="PANTHER" id="PTHR21439">
    <property type="entry name" value="OXIDORED-NITRO DOMAIN-CONTAINING PROTEIN"/>
    <property type="match status" value="1"/>
</dbReference>
<reference evidence="2" key="2">
    <citation type="submission" date="2022-06" db="UniProtKB">
        <authorList>
            <consortium name="EnsemblMetazoa"/>
        </authorList>
    </citation>
    <scope>IDENTIFICATION</scope>
    <source>
        <strain evidence="2">PS312</strain>
    </source>
</reference>
<feature type="region of interest" description="Disordered" evidence="1">
    <location>
        <begin position="364"/>
        <end position="483"/>
    </location>
</feature>
<accession>A0A8R1UK47</accession>
<dbReference type="GO" id="GO:0005737">
    <property type="term" value="C:cytoplasm"/>
    <property type="evidence" value="ECO:0000318"/>
    <property type="project" value="GO_Central"/>
</dbReference>
<keyword evidence="3" id="KW-1185">Reference proteome</keyword>
<dbReference type="GO" id="GO:0005886">
    <property type="term" value="C:plasma membrane"/>
    <property type="evidence" value="ECO:0000318"/>
    <property type="project" value="GO_Central"/>
</dbReference>
<gene>
    <name evidence="2" type="primary">WBGene00203071</name>
</gene>
<dbReference type="InterPro" id="IPR019332">
    <property type="entry name" value="OSCP1"/>
</dbReference>
<reference evidence="3" key="1">
    <citation type="journal article" date="2008" name="Nat. Genet.">
        <title>The Pristionchus pacificus genome provides a unique perspective on nematode lifestyle and parasitism.</title>
        <authorList>
            <person name="Dieterich C."/>
            <person name="Clifton S.W."/>
            <person name="Schuster L.N."/>
            <person name="Chinwalla A."/>
            <person name="Delehaunty K."/>
            <person name="Dinkelacker I."/>
            <person name="Fulton L."/>
            <person name="Fulton R."/>
            <person name="Godfrey J."/>
            <person name="Minx P."/>
            <person name="Mitreva M."/>
            <person name="Roeseler W."/>
            <person name="Tian H."/>
            <person name="Witte H."/>
            <person name="Yang S.P."/>
            <person name="Wilson R.K."/>
            <person name="Sommer R.J."/>
        </authorList>
    </citation>
    <scope>NUCLEOTIDE SEQUENCE [LARGE SCALE GENOMIC DNA]</scope>
    <source>
        <strain evidence="3">PS312</strain>
    </source>
</reference>
<accession>A0A2A6BR33</accession>
<proteinExistence type="predicted"/>
<protein>
    <submittedName>
        <fullName evidence="2">Uncharacterized protein</fullName>
    </submittedName>
</protein>